<evidence type="ECO:0000256" key="12">
    <source>
        <dbReference type="SAM" id="MobiDB-lite"/>
    </source>
</evidence>
<keyword evidence="4" id="KW-0808">Transferase</keyword>
<dbReference type="PROSITE" id="PS50885">
    <property type="entry name" value="HAMP"/>
    <property type="match status" value="1"/>
</dbReference>
<keyword evidence="10" id="KW-0902">Two-component regulatory system</keyword>
<evidence type="ECO:0000256" key="13">
    <source>
        <dbReference type="SAM" id="Phobius"/>
    </source>
</evidence>
<comment type="subcellular location">
    <subcellularLocation>
        <location evidence="1">Cell membrane</location>
        <topology evidence="1">Multi-pass membrane protein</topology>
    </subcellularLocation>
</comment>
<keyword evidence="6" id="KW-0547">Nucleotide-binding</keyword>
<evidence type="ECO:0000313" key="15">
    <source>
        <dbReference type="EMBL" id="MBD0379459.1"/>
    </source>
</evidence>
<feature type="region of interest" description="Disordered" evidence="12">
    <location>
        <begin position="576"/>
        <end position="607"/>
    </location>
</feature>
<feature type="domain" description="HAMP" evidence="14">
    <location>
        <begin position="317"/>
        <end position="369"/>
    </location>
</feature>
<dbReference type="SMART" id="SM00387">
    <property type="entry name" value="HATPase_c"/>
    <property type="match status" value="1"/>
</dbReference>
<evidence type="ECO:0000256" key="5">
    <source>
        <dbReference type="ARBA" id="ARBA00022692"/>
    </source>
</evidence>
<proteinExistence type="predicted"/>
<evidence type="ECO:0000313" key="16">
    <source>
        <dbReference type="Proteomes" id="UP000650466"/>
    </source>
</evidence>
<dbReference type="GO" id="GO:0005886">
    <property type="term" value="C:plasma membrane"/>
    <property type="evidence" value="ECO:0007669"/>
    <property type="project" value="UniProtKB-SubCell"/>
</dbReference>
<comment type="caution">
    <text evidence="15">The sequence shown here is derived from an EMBL/GenBank/DDBJ whole genome shotgun (WGS) entry which is preliminary data.</text>
</comment>
<dbReference type="Pfam" id="PF02518">
    <property type="entry name" value="HATPase_c"/>
    <property type="match status" value="1"/>
</dbReference>
<feature type="transmembrane region" description="Helical" evidence="13">
    <location>
        <begin position="20"/>
        <end position="41"/>
    </location>
</feature>
<evidence type="ECO:0000256" key="4">
    <source>
        <dbReference type="ARBA" id="ARBA00022679"/>
    </source>
</evidence>
<dbReference type="CDD" id="cd06225">
    <property type="entry name" value="HAMP"/>
    <property type="match status" value="1"/>
</dbReference>
<organism evidence="15 16">
    <name type="scientific">Paenibacillus sedimenti</name>
    <dbReference type="NCBI Taxonomy" id="2770274"/>
    <lineage>
        <taxon>Bacteria</taxon>
        <taxon>Bacillati</taxon>
        <taxon>Bacillota</taxon>
        <taxon>Bacilli</taxon>
        <taxon>Bacillales</taxon>
        <taxon>Paenibacillaceae</taxon>
        <taxon>Paenibacillus</taxon>
    </lineage>
</organism>
<evidence type="ECO:0000256" key="8">
    <source>
        <dbReference type="ARBA" id="ARBA00022840"/>
    </source>
</evidence>
<evidence type="ECO:0000256" key="7">
    <source>
        <dbReference type="ARBA" id="ARBA00022777"/>
    </source>
</evidence>
<keyword evidence="9 13" id="KW-1133">Transmembrane helix</keyword>
<dbReference type="InterPro" id="IPR050640">
    <property type="entry name" value="Bact_2-comp_sensor_kinase"/>
</dbReference>
<name>A0A926KKI3_9BACL</name>
<evidence type="ECO:0000256" key="1">
    <source>
        <dbReference type="ARBA" id="ARBA00004651"/>
    </source>
</evidence>
<gene>
    <name evidence="15" type="ORF">ICC18_04980</name>
</gene>
<keyword evidence="7 15" id="KW-0418">Kinase</keyword>
<evidence type="ECO:0000259" key="14">
    <source>
        <dbReference type="PROSITE" id="PS50885"/>
    </source>
</evidence>
<evidence type="ECO:0000256" key="6">
    <source>
        <dbReference type="ARBA" id="ARBA00022741"/>
    </source>
</evidence>
<evidence type="ECO:0000256" key="9">
    <source>
        <dbReference type="ARBA" id="ARBA00022989"/>
    </source>
</evidence>
<dbReference type="GO" id="GO:0000155">
    <property type="term" value="F:phosphorelay sensor kinase activity"/>
    <property type="evidence" value="ECO:0007669"/>
    <property type="project" value="InterPro"/>
</dbReference>
<evidence type="ECO:0000256" key="10">
    <source>
        <dbReference type="ARBA" id="ARBA00023012"/>
    </source>
</evidence>
<dbReference type="RefSeq" id="WP_188173284.1">
    <property type="nucleotide sequence ID" value="NZ_JACVVD010000002.1"/>
</dbReference>
<keyword evidence="8" id="KW-0067">ATP-binding</keyword>
<dbReference type="PANTHER" id="PTHR34220">
    <property type="entry name" value="SENSOR HISTIDINE KINASE YPDA"/>
    <property type="match status" value="1"/>
</dbReference>
<dbReference type="Proteomes" id="UP000650466">
    <property type="component" value="Unassembled WGS sequence"/>
</dbReference>
<dbReference type="InterPro" id="IPR010559">
    <property type="entry name" value="Sig_transdc_His_kin_internal"/>
</dbReference>
<sequence>MNLRTLIMRWNNLRLRNKLLFLYFVAVFLPVMITNAVFYQITAENVKSQKISDLNHALETNKDNFRKVIDGIIGISAVLYTDSVLSDALDKRYSSTNEMLTAYNEILNSSVNQFVPINKQFYNAYLYTNNDSLISSGVLRFIDRKTENEEWYRRLQASPTIGELHLYTNKPGGSGNMGTPAGKQDQAFLSVIRKLDFFRKSESYTKLLKIDILPQFVKETLEDSAFEGKIYLVNEEGTVVYASSQSDVPLKEQMQDERSLVLSSRFDRVNYLKGWQMIGIYPKGQLIGALTKSRLSFVYLTCANLIVPSLIIMVLSRSLNSRIVLLWKQMKLVKNQHFTPLRVEQANDEIGQLTEEFNRMTIQISELIRDVYVAELDRRQAQLNALQSQINPHFLFNTLETIRMNSLVKNEPETAAVIKRLARSFRRSLTWGNDWIPIREEMEFIHDFLEIQKFRFEHRLTYEMKIDEEVLDVYVPKMSLLPIVENACIHGIEGLEKAGFIHIRGFSSDTSVRFEVSDNGVGMSAEKLEALLDSLQSDGGNHGDHVGLRNVHNRLKLSFDREFKIVFTSGPGEGTTVQVSIPKSSGRDQTTLSDGRNTHVSHTSGRG</sequence>
<dbReference type="InterPro" id="IPR003594">
    <property type="entry name" value="HATPase_dom"/>
</dbReference>
<evidence type="ECO:0000256" key="2">
    <source>
        <dbReference type="ARBA" id="ARBA00022475"/>
    </source>
</evidence>
<dbReference type="Pfam" id="PF06580">
    <property type="entry name" value="His_kinase"/>
    <property type="match status" value="1"/>
</dbReference>
<dbReference type="PANTHER" id="PTHR34220:SF11">
    <property type="entry name" value="SENSOR PROTEIN KINASE HPTS"/>
    <property type="match status" value="1"/>
</dbReference>
<dbReference type="GO" id="GO:0005524">
    <property type="term" value="F:ATP binding"/>
    <property type="evidence" value="ECO:0007669"/>
    <property type="project" value="UniProtKB-KW"/>
</dbReference>
<dbReference type="SUPFAM" id="SSF55874">
    <property type="entry name" value="ATPase domain of HSP90 chaperone/DNA topoisomerase II/histidine kinase"/>
    <property type="match status" value="1"/>
</dbReference>
<keyword evidence="16" id="KW-1185">Reference proteome</keyword>
<evidence type="ECO:0000256" key="3">
    <source>
        <dbReference type="ARBA" id="ARBA00022553"/>
    </source>
</evidence>
<protein>
    <submittedName>
        <fullName evidence="15">Sensor histidine kinase</fullName>
    </submittedName>
</protein>
<dbReference type="Gene3D" id="3.30.565.10">
    <property type="entry name" value="Histidine kinase-like ATPase, C-terminal domain"/>
    <property type="match status" value="1"/>
</dbReference>
<dbReference type="Gene3D" id="6.10.340.10">
    <property type="match status" value="1"/>
</dbReference>
<dbReference type="EMBL" id="JACVVD010000002">
    <property type="protein sequence ID" value="MBD0379459.1"/>
    <property type="molecule type" value="Genomic_DNA"/>
</dbReference>
<keyword evidence="11 13" id="KW-0472">Membrane</keyword>
<evidence type="ECO:0000256" key="11">
    <source>
        <dbReference type="ARBA" id="ARBA00023136"/>
    </source>
</evidence>
<keyword evidence="5 13" id="KW-0812">Transmembrane</keyword>
<keyword evidence="3" id="KW-0597">Phosphoprotein</keyword>
<accession>A0A926KKI3</accession>
<dbReference type="InterPro" id="IPR036890">
    <property type="entry name" value="HATPase_C_sf"/>
</dbReference>
<dbReference type="InterPro" id="IPR003660">
    <property type="entry name" value="HAMP_dom"/>
</dbReference>
<reference evidence="15" key="1">
    <citation type="submission" date="2020-09" db="EMBL/GenBank/DDBJ databases">
        <title>Draft Genome Sequence of Paenibacillus sp. WST5.</title>
        <authorList>
            <person name="Bao Z."/>
        </authorList>
    </citation>
    <scope>NUCLEOTIDE SEQUENCE</scope>
    <source>
        <strain evidence="15">WST5</strain>
    </source>
</reference>
<dbReference type="AlphaFoldDB" id="A0A926KKI3"/>
<keyword evidence="2" id="KW-1003">Cell membrane</keyword>